<dbReference type="Proteomes" id="UP000289738">
    <property type="component" value="Chromosome B04"/>
</dbReference>
<dbReference type="AlphaFoldDB" id="A0A444ZD63"/>
<evidence type="ECO:0000313" key="2">
    <source>
        <dbReference type="Proteomes" id="UP000289738"/>
    </source>
</evidence>
<sequence length="207" mass="23481">MSYGSREYVCVEDINKLNDTWHVAGALDFEVIFSDYIYISVCVCVCVLFLPHRVTLGLPPPPIMLPYIREAGFGYAVELRDFMFDGCLISAFVERWRPKTHTFHLLLVRPALHLRMLPTILDCALPESPLGRRWHQHLTWEWVEDLLGARPPPPQEGGKQVFAVRITPGDSLAVCPMLPDDADWGPSVHGQVDYTCAVEMAATTRRF</sequence>
<dbReference type="GO" id="GO:0010073">
    <property type="term" value="P:meristem maintenance"/>
    <property type="evidence" value="ECO:0007669"/>
    <property type="project" value="InterPro"/>
</dbReference>
<dbReference type="EMBL" id="SDMP01000014">
    <property type="protein sequence ID" value="RYR12094.1"/>
    <property type="molecule type" value="Genomic_DNA"/>
</dbReference>
<protein>
    <recommendedName>
        <fullName evidence="3">Aminotransferase-like plant mobile domain-containing protein</fullName>
    </recommendedName>
</protein>
<dbReference type="PANTHER" id="PTHR46033">
    <property type="entry name" value="PROTEIN MAIN-LIKE 2"/>
    <property type="match status" value="1"/>
</dbReference>
<dbReference type="PANTHER" id="PTHR46033:SF8">
    <property type="entry name" value="PROTEIN MAINTENANCE OF MERISTEMS-LIKE"/>
    <property type="match status" value="1"/>
</dbReference>
<reference evidence="1 2" key="1">
    <citation type="submission" date="2019-01" db="EMBL/GenBank/DDBJ databases">
        <title>Sequencing of cultivated peanut Arachis hypogaea provides insights into genome evolution and oil improvement.</title>
        <authorList>
            <person name="Chen X."/>
        </authorList>
    </citation>
    <scope>NUCLEOTIDE SEQUENCE [LARGE SCALE GENOMIC DNA]</scope>
    <source>
        <strain evidence="2">cv. Fuhuasheng</strain>
        <tissue evidence="1">Leaves</tissue>
    </source>
</reference>
<comment type="caution">
    <text evidence="1">The sequence shown here is derived from an EMBL/GenBank/DDBJ whole genome shotgun (WGS) entry which is preliminary data.</text>
</comment>
<evidence type="ECO:0000313" key="1">
    <source>
        <dbReference type="EMBL" id="RYR12094.1"/>
    </source>
</evidence>
<evidence type="ECO:0008006" key="3">
    <source>
        <dbReference type="Google" id="ProtNLM"/>
    </source>
</evidence>
<name>A0A444ZD63_ARAHY</name>
<keyword evidence="2" id="KW-1185">Reference proteome</keyword>
<proteinExistence type="predicted"/>
<accession>A0A444ZD63</accession>
<dbReference type="InterPro" id="IPR044824">
    <property type="entry name" value="MAIN-like"/>
</dbReference>
<organism evidence="1 2">
    <name type="scientific">Arachis hypogaea</name>
    <name type="common">Peanut</name>
    <dbReference type="NCBI Taxonomy" id="3818"/>
    <lineage>
        <taxon>Eukaryota</taxon>
        <taxon>Viridiplantae</taxon>
        <taxon>Streptophyta</taxon>
        <taxon>Embryophyta</taxon>
        <taxon>Tracheophyta</taxon>
        <taxon>Spermatophyta</taxon>
        <taxon>Magnoliopsida</taxon>
        <taxon>eudicotyledons</taxon>
        <taxon>Gunneridae</taxon>
        <taxon>Pentapetalae</taxon>
        <taxon>rosids</taxon>
        <taxon>fabids</taxon>
        <taxon>Fabales</taxon>
        <taxon>Fabaceae</taxon>
        <taxon>Papilionoideae</taxon>
        <taxon>50 kb inversion clade</taxon>
        <taxon>dalbergioids sensu lato</taxon>
        <taxon>Dalbergieae</taxon>
        <taxon>Pterocarpus clade</taxon>
        <taxon>Arachis</taxon>
    </lineage>
</organism>
<gene>
    <name evidence="1" type="ORF">Ahy_B04g069621</name>
</gene>